<protein>
    <submittedName>
        <fullName evidence="2">Uncharacterized protein</fullName>
    </submittedName>
</protein>
<keyword evidence="1" id="KW-1133">Transmembrane helix</keyword>
<keyword evidence="1" id="KW-0472">Membrane</keyword>
<name>A0A1G6G9Z8_BACOV</name>
<gene>
    <name evidence="2" type="ORF">SAMN05192581_104818</name>
</gene>
<dbReference type="AlphaFoldDB" id="A0A1G6G9Z8"/>
<evidence type="ECO:0000313" key="3">
    <source>
        <dbReference type="Proteomes" id="UP000183670"/>
    </source>
</evidence>
<organism evidence="2 3">
    <name type="scientific">Bacteroides ovatus</name>
    <dbReference type="NCBI Taxonomy" id="28116"/>
    <lineage>
        <taxon>Bacteria</taxon>
        <taxon>Pseudomonadati</taxon>
        <taxon>Bacteroidota</taxon>
        <taxon>Bacteroidia</taxon>
        <taxon>Bacteroidales</taxon>
        <taxon>Bacteroidaceae</taxon>
        <taxon>Bacteroides</taxon>
    </lineage>
</organism>
<accession>A0A1G6G9Z8</accession>
<feature type="transmembrane region" description="Helical" evidence="1">
    <location>
        <begin position="34"/>
        <end position="63"/>
    </location>
</feature>
<proteinExistence type="predicted"/>
<reference evidence="2 3" key="1">
    <citation type="submission" date="2016-10" db="EMBL/GenBank/DDBJ databases">
        <authorList>
            <person name="de Groot N.N."/>
        </authorList>
    </citation>
    <scope>NUCLEOTIDE SEQUENCE [LARGE SCALE GENOMIC DNA]</scope>
    <source>
        <strain evidence="2 3">NLAE-zl-C500</strain>
    </source>
</reference>
<sequence length="65" mass="7773">MYVAFLINQPCVSLKPTVRFIRINRMFFANNTVIYMQMTVLLFVIMHINTVFYLFISLLLFIYKG</sequence>
<dbReference type="EMBL" id="FMYE01000048">
    <property type="protein sequence ID" value="SDB78719.1"/>
    <property type="molecule type" value="Genomic_DNA"/>
</dbReference>
<dbReference type="Proteomes" id="UP000183670">
    <property type="component" value="Unassembled WGS sequence"/>
</dbReference>
<evidence type="ECO:0000313" key="2">
    <source>
        <dbReference type="EMBL" id="SDB78719.1"/>
    </source>
</evidence>
<evidence type="ECO:0000256" key="1">
    <source>
        <dbReference type="SAM" id="Phobius"/>
    </source>
</evidence>
<keyword evidence="1" id="KW-0812">Transmembrane</keyword>